<keyword evidence="7" id="KW-1185">Reference proteome</keyword>
<protein>
    <submittedName>
        <fullName evidence="6">LysR family transcriptional regulator</fullName>
    </submittedName>
</protein>
<name>A0ABW3V436_9HYPH</name>
<reference evidence="7" key="1">
    <citation type="journal article" date="2019" name="Int. J. Syst. Evol. Microbiol.">
        <title>The Global Catalogue of Microorganisms (GCM) 10K type strain sequencing project: providing services to taxonomists for standard genome sequencing and annotation.</title>
        <authorList>
            <consortium name="The Broad Institute Genomics Platform"/>
            <consortium name="The Broad Institute Genome Sequencing Center for Infectious Disease"/>
            <person name="Wu L."/>
            <person name="Ma J."/>
        </authorList>
    </citation>
    <scope>NUCLEOTIDE SEQUENCE [LARGE SCALE GENOMIC DNA]</scope>
    <source>
        <strain evidence="7">CCUG 49584</strain>
    </source>
</reference>
<keyword evidence="2" id="KW-0805">Transcription regulation</keyword>
<feature type="domain" description="HTH lysR-type" evidence="5">
    <location>
        <begin position="1"/>
        <end position="58"/>
    </location>
</feature>
<dbReference type="EMBL" id="JBHTMA010000029">
    <property type="protein sequence ID" value="MFD1226560.1"/>
    <property type="molecule type" value="Genomic_DNA"/>
</dbReference>
<evidence type="ECO:0000256" key="4">
    <source>
        <dbReference type="ARBA" id="ARBA00023163"/>
    </source>
</evidence>
<keyword evidence="4" id="KW-0804">Transcription</keyword>
<dbReference type="PANTHER" id="PTHR30126">
    <property type="entry name" value="HTH-TYPE TRANSCRIPTIONAL REGULATOR"/>
    <property type="match status" value="1"/>
</dbReference>
<dbReference type="Pfam" id="PF00126">
    <property type="entry name" value="HTH_1"/>
    <property type="match status" value="1"/>
</dbReference>
<comment type="similarity">
    <text evidence="1">Belongs to the LysR transcriptional regulatory family.</text>
</comment>
<dbReference type="RefSeq" id="WP_289388869.1">
    <property type="nucleotide sequence ID" value="NZ_JAUCBM010000022.1"/>
</dbReference>
<evidence type="ECO:0000256" key="1">
    <source>
        <dbReference type="ARBA" id="ARBA00009437"/>
    </source>
</evidence>
<dbReference type="SUPFAM" id="SSF53850">
    <property type="entry name" value="Periplasmic binding protein-like II"/>
    <property type="match status" value="1"/>
</dbReference>
<dbReference type="CDD" id="cd05466">
    <property type="entry name" value="PBP2_LTTR_substrate"/>
    <property type="match status" value="1"/>
</dbReference>
<dbReference type="Gene3D" id="1.10.10.10">
    <property type="entry name" value="Winged helix-like DNA-binding domain superfamily/Winged helix DNA-binding domain"/>
    <property type="match status" value="1"/>
</dbReference>
<organism evidence="6 7">
    <name type="scientific">Pseudochrobactrum kiredjianiae</name>
    <dbReference type="NCBI Taxonomy" id="386305"/>
    <lineage>
        <taxon>Bacteria</taxon>
        <taxon>Pseudomonadati</taxon>
        <taxon>Pseudomonadota</taxon>
        <taxon>Alphaproteobacteria</taxon>
        <taxon>Hyphomicrobiales</taxon>
        <taxon>Brucellaceae</taxon>
        <taxon>Pseudochrobactrum</taxon>
    </lineage>
</organism>
<evidence type="ECO:0000256" key="2">
    <source>
        <dbReference type="ARBA" id="ARBA00023015"/>
    </source>
</evidence>
<dbReference type="InterPro" id="IPR036388">
    <property type="entry name" value="WH-like_DNA-bd_sf"/>
</dbReference>
<keyword evidence="3" id="KW-0238">DNA-binding</keyword>
<dbReference type="Pfam" id="PF03466">
    <property type="entry name" value="LysR_substrate"/>
    <property type="match status" value="1"/>
</dbReference>
<evidence type="ECO:0000313" key="6">
    <source>
        <dbReference type="EMBL" id="MFD1226560.1"/>
    </source>
</evidence>
<evidence type="ECO:0000256" key="3">
    <source>
        <dbReference type="ARBA" id="ARBA00023125"/>
    </source>
</evidence>
<accession>A0ABW3V436</accession>
<evidence type="ECO:0000313" key="7">
    <source>
        <dbReference type="Proteomes" id="UP001597263"/>
    </source>
</evidence>
<dbReference type="SUPFAM" id="SSF46785">
    <property type="entry name" value="Winged helix' DNA-binding domain"/>
    <property type="match status" value="1"/>
</dbReference>
<sequence>MNIRFLETVIWLSELRNFRITAARMNMTPAAISNRIGAIEQELGFRLFERDARDVSLTTEGEIFVEGARDIVRRYKDLVDSVSPKNSVEGQLKLGIVPSLAMTILPGVLDILRQRYPKIRISITTDSSKVLTQQLEQRELDIVFAIRPDPSTTLRSVNICTFGMFWISRTPDIPIGPEDLFSREDLLNHPIISYESGSHNYQQIINYFSEDHIKDATVHYSNSLTTTINMISAGVGISVIPPVVIQKELRQGELKVLNTNAIFPATSYSAMYLEVSATRLITLVATIAREAGRNLCNQFSDSLAYQDVAA</sequence>
<proteinExistence type="inferred from homology"/>
<dbReference type="Gene3D" id="3.40.190.10">
    <property type="entry name" value="Periplasmic binding protein-like II"/>
    <property type="match status" value="2"/>
</dbReference>
<comment type="caution">
    <text evidence="6">The sequence shown here is derived from an EMBL/GenBank/DDBJ whole genome shotgun (WGS) entry which is preliminary data.</text>
</comment>
<dbReference type="Proteomes" id="UP001597263">
    <property type="component" value="Unassembled WGS sequence"/>
</dbReference>
<gene>
    <name evidence="6" type="ORF">ACFQ35_05265</name>
</gene>
<dbReference type="InterPro" id="IPR000847">
    <property type="entry name" value="LysR_HTH_N"/>
</dbReference>
<evidence type="ECO:0000259" key="5">
    <source>
        <dbReference type="PROSITE" id="PS50931"/>
    </source>
</evidence>
<dbReference type="PROSITE" id="PS50931">
    <property type="entry name" value="HTH_LYSR"/>
    <property type="match status" value="1"/>
</dbReference>
<dbReference type="InterPro" id="IPR036390">
    <property type="entry name" value="WH_DNA-bd_sf"/>
</dbReference>
<dbReference type="InterPro" id="IPR005119">
    <property type="entry name" value="LysR_subst-bd"/>
</dbReference>
<dbReference type="PANTHER" id="PTHR30126:SF77">
    <property type="entry name" value="TRANSCRIPTIONAL REGULATORY PROTEIN"/>
    <property type="match status" value="1"/>
</dbReference>